<accession>A0ABY7YR41</accession>
<evidence type="ECO:0000313" key="2">
    <source>
        <dbReference type="Proteomes" id="UP001220530"/>
    </source>
</evidence>
<proteinExistence type="predicted"/>
<name>A0ABY7YR41_9HYPH</name>
<dbReference type="Proteomes" id="UP001220530">
    <property type="component" value="Chromosome"/>
</dbReference>
<dbReference type="EMBL" id="CP118246">
    <property type="protein sequence ID" value="WDR03652.1"/>
    <property type="molecule type" value="Genomic_DNA"/>
</dbReference>
<keyword evidence="2" id="KW-1185">Reference proteome</keyword>
<reference evidence="1 2" key="1">
    <citation type="submission" date="2023-02" db="EMBL/GenBank/DDBJ databases">
        <title>Devosia algicola sp. nov., isolated from the phycosphere of marine algae.</title>
        <authorList>
            <person name="Kim J.M."/>
            <person name="Lee J.K."/>
            <person name="Choi B.J."/>
            <person name="Bayburt H."/>
            <person name="Jeon C.O."/>
        </authorList>
    </citation>
    <scope>NUCLEOTIDE SEQUENCE [LARGE SCALE GENOMIC DNA]</scope>
    <source>
        <strain evidence="1 2">G20-9</strain>
    </source>
</reference>
<sequence>MATQTLNQYCRSVVGEARWNEIKEVLDRSKSGSSPLVSSLDGDAIGDFDVCCHKSGGSDDGRVSGPIGSLDNLVQGGVGKAVEPIKHRKAHLSINQMFELRGFVVPPADHVISPEMKARMQARLRNRIEGKK</sequence>
<gene>
    <name evidence="1" type="ORF">PSQ19_06160</name>
</gene>
<evidence type="ECO:0000313" key="1">
    <source>
        <dbReference type="EMBL" id="WDR03652.1"/>
    </source>
</evidence>
<dbReference type="RefSeq" id="WP_282220042.1">
    <property type="nucleotide sequence ID" value="NZ_CP118246.1"/>
</dbReference>
<protein>
    <submittedName>
        <fullName evidence="1">Uncharacterized protein</fullName>
    </submittedName>
</protein>
<organism evidence="1 2">
    <name type="scientific">Devosia algicola</name>
    <dbReference type="NCBI Taxonomy" id="3026418"/>
    <lineage>
        <taxon>Bacteria</taxon>
        <taxon>Pseudomonadati</taxon>
        <taxon>Pseudomonadota</taxon>
        <taxon>Alphaproteobacteria</taxon>
        <taxon>Hyphomicrobiales</taxon>
        <taxon>Devosiaceae</taxon>
        <taxon>Devosia</taxon>
    </lineage>
</organism>